<name>A0ACB9TP27_HOLOL</name>
<evidence type="ECO:0000313" key="2">
    <source>
        <dbReference type="Proteomes" id="UP001056778"/>
    </source>
</evidence>
<comment type="caution">
    <text evidence="1">The sequence shown here is derived from an EMBL/GenBank/DDBJ whole genome shotgun (WGS) entry which is preliminary data.</text>
</comment>
<organism evidence="1 2">
    <name type="scientific">Holotrichia oblita</name>
    <name type="common">Chafer beetle</name>
    <dbReference type="NCBI Taxonomy" id="644536"/>
    <lineage>
        <taxon>Eukaryota</taxon>
        <taxon>Metazoa</taxon>
        <taxon>Ecdysozoa</taxon>
        <taxon>Arthropoda</taxon>
        <taxon>Hexapoda</taxon>
        <taxon>Insecta</taxon>
        <taxon>Pterygota</taxon>
        <taxon>Neoptera</taxon>
        <taxon>Endopterygota</taxon>
        <taxon>Coleoptera</taxon>
        <taxon>Polyphaga</taxon>
        <taxon>Scarabaeiformia</taxon>
        <taxon>Scarabaeidae</taxon>
        <taxon>Melolonthinae</taxon>
        <taxon>Holotrichia</taxon>
    </lineage>
</organism>
<accession>A0ACB9TP27</accession>
<dbReference type="Proteomes" id="UP001056778">
    <property type="component" value="Chromosome 2"/>
</dbReference>
<keyword evidence="2" id="KW-1185">Reference proteome</keyword>
<proteinExistence type="predicted"/>
<reference evidence="1" key="1">
    <citation type="submission" date="2022-04" db="EMBL/GenBank/DDBJ databases">
        <title>Chromosome-scale genome assembly of Holotrichia oblita Faldermann.</title>
        <authorList>
            <person name="Rongchong L."/>
        </authorList>
    </citation>
    <scope>NUCLEOTIDE SEQUENCE</scope>
    <source>
        <strain evidence="1">81SQS9</strain>
    </source>
</reference>
<sequence length="425" mass="49430">MSQNLDTLYSEAFQWFVSFRNMQTEFDVLTRQEIISYLGSCLNYINEILLEENSENEMYITAISFLKQQLLNNISLMEKLINKCVVKKAKIRINIDRPTENIKQDNEYSKLRSSVENTQIIPRTKGLCDIAGLDNVKDILRTFFISPIKQPQLYKHLKYCNCLLLFGPPGTGKTRLVDALAAETGAIFLSVTASSILSKYIGESEKMLRSLFQYIHDNDRQTILFIDEIDGLCRQRMQDETDHSRRLKTEFMCQISTFEASRKGYLVCATNCPWELDTAFIRRFHKRLYVPLPNEQERYNLLKLYTDNTPLETTHECWEPILRGTEGYSASDIVQLVQHALTIPIIQLQQNKVWKFCDHYYEALSSRDSFDGTYTIHFADFNNLPPNSVKARNSTINDLIEALKEVKKTVGDEEVQKYHCYVNNY</sequence>
<dbReference type="EMBL" id="CM043016">
    <property type="protein sequence ID" value="KAI4468556.1"/>
    <property type="molecule type" value="Genomic_DNA"/>
</dbReference>
<evidence type="ECO:0000313" key="1">
    <source>
        <dbReference type="EMBL" id="KAI4468556.1"/>
    </source>
</evidence>
<protein>
    <submittedName>
        <fullName evidence="1">Aaa domain-containing</fullName>
    </submittedName>
</protein>
<gene>
    <name evidence="1" type="ORF">MML48_2g00007211</name>
</gene>